<dbReference type="InterPro" id="IPR023393">
    <property type="entry name" value="START-like_dom_sf"/>
</dbReference>
<keyword evidence="3" id="KW-1185">Reference proteome</keyword>
<evidence type="ECO:0000256" key="1">
    <source>
        <dbReference type="SAM" id="MobiDB-lite"/>
    </source>
</evidence>
<sequence length="412" mass="44221">MVIKYRQGCAASRIMQWSVTGNFKYFYDMLGFPGAVNTSAGDGMQQGSTRTTLGFGEPMTDTLITYDKRGMSMTHEMTQIPPAMPMSKCVVRWSVLPDPGGSPIRSLVVASASIMFTGAVRKGHGMPEPDEPPFATYDGMKAFWENAFAGWTATASEMAAKAMADTVPLLPPEPDVAPDAPPEECGGTIMSAVLAAAVRQVAAYLTGIDEGKKGRMEAQATIHDVTKAKKVAEEKAAASSRAMTKAQEHERETQLAYIAAAKVMRASVGDSEAVEPAPATEPASPAPGNLAKSKSKKSMKDLSPTKSPSKKSVADAESPSKSPSKKSVADMERAKAEEVATLEAWDKAKDELEQATARWKRDSELSTKSAAQYAELVARMKLYETEDEFKASQAQKLKRAIELDAMMPDDGS</sequence>
<dbReference type="Gene3D" id="3.30.530.20">
    <property type="match status" value="1"/>
</dbReference>
<feature type="region of interest" description="Disordered" evidence="1">
    <location>
        <begin position="272"/>
        <end position="338"/>
    </location>
</feature>
<organism evidence="2 3">
    <name type="scientific">Chrysochromulina tobinii</name>
    <dbReference type="NCBI Taxonomy" id="1460289"/>
    <lineage>
        <taxon>Eukaryota</taxon>
        <taxon>Haptista</taxon>
        <taxon>Haptophyta</taxon>
        <taxon>Prymnesiophyceae</taxon>
        <taxon>Prymnesiales</taxon>
        <taxon>Chrysochromulinaceae</taxon>
        <taxon>Chrysochromulina</taxon>
    </lineage>
</organism>
<dbReference type="EMBL" id="JWZX01000926">
    <property type="protein sequence ID" value="KOO35276.1"/>
    <property type="molecule type" value="Genomic_DNA"/>
</dbReference>
<feature type="compositionally biased region" description="Basic and acidic residues" evidence="1">
    <location>
        <begin position="327"/>
        <end position="338"/>
    </location>
</feature>
<comment type="caution">
    <text evidence="2">The sequence shown here is derived from an EMBL/GenBank/DDBJ whole genome shotgun (WGS) entry which is preliminary data.</text>
</comment>
<accession>A0A0M0K8T9</accession>
<reference evidence="3" key="1">
    <citation type="journal article" date="2015" name="PLoS Genet.">
        <title>Genome Sequence and Transcriptome Analyses of Chrysochromulina tobin: Metabolic Tools for Enhanced Algal Fitness in the Prominent Order Prymnesiales (Haptophyceae).</title>
        <authorList>
            <person name="Hovde B.T."/>
            <person name="Deodato C.R."/>
            <person name="Hunsperger H.M."/>
            <person name="Ryken S.A."/>
            <person name="Yost W."/>
            <person name="Jha R.K."/>
            <person name="Patterson J."/>
            <person name="Monnat R.J. Jr."/>
            <person name="Barlow S.B."/>
            <person name="Starkenburg S.R."/>
            <person name="Cattolico R.A."/>
        </authorList>
    </citation>
    <scope>NUCLEOTIDE SEQUENCE</scope>
    <source>
        <strain evidence="3">CCMP291</strain>
    </source>
</reference>
<evidence type="ECO:0000313" key="3">
    <source>
        <dbReference type="Proteomes" id="UP000037460"/>
    </source>
</evidence>
<evidence type="ECO:0000313" key="2">
    <source>
        <dbReference type="EMBL" id="KOO35276.1"/>
    </source>
</evidence>
<proteinExistence type="predicted"/>
<protein>
    <submittedName>
        <fullName evidence="2">Uncharacterized protein</fullName>
    </submittedName>
</protein>
<dbReference type="AlphaFoldDB" id="A0A0M0K8T9"/>
<name>A0A0M0K8T9_9EUKA</name>
<dbReference type="Proteomes" id="UP000037460">
    <property type="component" value="Unassembled WGS sequence"/>
</dbReference>
<gene>
    <name evidence="2" type="ORF">Ctob_006463</name>
</gene>
<feature type="compositionally biased region" description="Low complexity" evidence="1">
    <location>
        <begin position="274"/>
        <end position="287"/>
    </location>
</feature>